<dbReference type="EMBL" id="JACHKA010000001">
    <property type="protein sequence ID" value="MBB5986894.1"/>
    <property type="molecule type" value="Genomic_DNA"/>
</dbReference>
<proteinExistence type="predicted"/>
<feature type="transmembrane region" description="Helical" evidence="1">
    <location>
        <begin position="89"/>
        <end position="109"/>
    </location>
</feature>
<evidence type="ECO:0000313" key="3">
    <source>
        <dbReference type="Proteomes" id="UP001138540"/>
    </source>
</evidence>
<evidence type="ECO:0000256" key="1">
    <source>
        <dbReference type="SAM" id="Phobius"/>
    </source>
</evidence>
<organism evidence="2 3">
    <name type="scientific">Sphingobium lignivorans</name>
    <dbReference type="NCBI Taxonomy" id="2735886"/>
    <lineage>
        <taxon>Bacteria</taxon>
        <taxon>Pseudomonadati</taxon>
        <taxon>Pseudomonadota</taxon>
        <taxon>Alphaproteobacteria</taxon>
        <taxon>Sphingomonadales</taxon>
        <taxon>Sphingomonadaceae</taxon>
        <taxon>Sphingobium</taxon>
    </lineage>
</organism>
<evidence type="ECO:0000313" key="2">
    <source>
        <dbReference type="EMBL" id="MBB5986894.1"/>
    </source>
</evidence>
<protein>
    <submittedName>
        <fullName evidence="2">Uncharacterized protein</fullName>
    </submittedName>
</protein>
<dbReference type="Proteomes" id="UP001138540">
    <property type="component" value="Unassembled WGS sequence"/>
</dbReference>
<reference evidence="2 3" key="1">
    <citation type="submission" date="2020-08" db="EMBL/GenBank/DDBJ databases">
        <title>Exploring microbial biodiversity for novel pathways involved in the catabolism of aromatic compounds derived from lignin.</title>
        <authorList>
            <person name="Elkins J."/>
        </authorList>
    </citation>
    <scope>NUCLEOTIDE SEQUENCE [LARGE SCALE GENOMIC DNA]</scope>
    <source>
        <strain evidence="2 3">B1D3A</strain>
    </source>
</reference>
<sequence>MKGRILGFDASTGSGAITSESGERFTFVAAQWRGQQAIQNGLTVDFEPMSGVATEIYPVGKGLEVPVDLSHLAASPAVQKIRALGMTTLVFPLAALLLVATLLPMVSTIQGSFSLWSLGTLQRQVSANPFLGNGNVAGAERALAELDAREAALQRPMTGFGGMPIDNGPALQRVAEARASMEARLSAARMARTANALLGLRWLVPLLAALLLWFCWMGKSTRTIALVTGGVSIVTAIAVFAYRQSIVTFAGAGENAIGAMVSANLEAAISVAIGTWLMGLIGVALVLAALGIVRNPLAARG</sequence>
<keyword evidence="1" id="KW-1133">Transmembrane helix</keyword>
<comment type="caution">
    <text evidence="2">The sequence shown here is derived from an EMBL/GenBank/DDBJ whole genome shotgun (WGS) entry which is preliminary data.</text>
</comment>
<feature type="transmembrane region" description="Helical" evidence="1">
    <location>
        <begin position="223"/>
        <end position="242"/>
    </location>
</feature>
<keyword evidence="1" id="KW-0472">Membrane</keyword>
<keyword evidence="1" id="KW-0812">Transmembrane</keyword>
<dbReference type="RefSeq" id="WP_184154938.1">
    <property type="nucleotide sequence ID" value="NZ_JACHKA010000001.1"/>
</dbReference>
<name>A0ABR6NHY7_9SPHN</name>
<gene>
    <name evidence="2" type="ORF">HNP60_002868</name>
</gene>
<feature type="transmembrane region" description="Helical" evidence="1">
    <location>
        <begin position="267"/>
        <end position="293"/>
    </location>
</feature>
<accession>A0ABR6NHY7</accession>
<keyword evidence="3" id="KW-1185">Reference proteome</keyword>
<feature type="transmembrane region" description="Helical" evidence="1">
    <location>
        <begin position="199"/>
        <end position="216"/>
    </location>
</feature>